<dbReference type="GO" id="GO:0046677">
    <property type="term" value="P:response to antibiotic"/>
    <property type="evidence" value="ECO:0007669"/>
    <property type="project" value="UniProtKB-KW"/>
</dbReference>
<name>A0A328TTU9_9BACL</name>
<keyword evidence="6" id="KW-0808">Transferase</keyword>
<keyword evidence="5 6" id="KW-0472">Membrane</keyword>
<evidence type="ECO:0000256" key="1">
    <source>
        <dbReference type="ARBA" id="ARBA00004651"/>
    </source>
</evidence>
<feature type="transmembrane region" description="Helical" evidence="6">
    <location>
        <begin position="16"/>
        <end position="37"/>
    </location>
</feature>
<keyword evidence="6" id="KW-0046">Antibiotic resistance</keyword>
<feature type="transmembrane region" description="Helical" evidence="6">
    <location>
        <begin position="276"/>
        <end position="296"/>
    </location>
</feature>
<keyword evidence="4 6" id="KW-1133">Transmembrane helix</keyword>
<comment type="similarity">
    <text evidence="6">Belongs to the LPG synthase family.</text>
</comment>
<sequence length="338" mass="36663">MIETCGQMAGVRMKKAGIAGGGLLMAAVFVWLSMRWFRGREIGAAFGELVHSPWWILMMTVFYGLSFWMKAVAWRRYVAREKEDRLSGYVYPLFVSLLVNHVLPIKLGDLARTGMLVRMTRMGWEDALHSVAIMRLLDMVSLLLIGSIGATLLGLSVSVSPWIQVALGLGAAGGLLAVSMYIRRMKTEGGKANPLIAVIQRHGERLSTTIGSRRGVGIAVLTLGSWVLEGAVVFGVVHVLHLDVNWLQAVWANSMTIAGQLFHITPGGIGTYEMTLTASLGVLGVAGVDGYTVALLSHGYKFVFAYAFGAVSLVLAAVTLAELKEWVGLRKIGRKNTE</sequence>
<dbReference type="Proteomes" id="UP000249260">
    <property type="component" value="Unassembled WGS sequence"/>
</dbReference>
<evidence type="ECO:0000256" key="4">
    <source>
        <dbReference type="ARBA" id="ARBA00022989"/>
    </source>
</evidence>
<comment type="function">
    <text evidence="6">Catalyzes the transfer of a lysyl group from L-lysyl-tRNA(Lys) to membrane-bound phosphatidylglycerol (PG), which produces lysylphosphatidylglycerol (LPG), a major component of the bacterial membrane with a positive net charge. LPG synthesis contributes to bacterial virulence as it is involved in the resistance mechanism against cationic antimicrobial peptides (CAMP) produces by the host's immune system (defensins, cathelicidins) and by the competing microorganisms.</text>
</comment>
<evidence type="ECO:0000256" key="5">
    <source>
        <dbReference type="ARBA" id="ARBA00023136"/>
    </source>
</evidence>
<comment type="subcellular location">
    <subcellularLocation>
        <location evidence="1 6">Cell membrane</location>
        <topology evidence="1 6">Multi-pass membrane protein</topology>
    </subcellularLocation>
</comment>
<keyword evidence="3 6" id="KW-0812">Transmembrane</keyword>
<reference evidence="7 8" key="1">
    <citation type="submission" date="2018-06" db="EMBL/GenBank/DDBJ databases">
        <title>Paenibacillus montanisoli sp. nov., isolated from mountain area soil.</title>
        <authorList>
            <person name="Wu M."/>
        </authorList>
    </citation>
    <scope>NUCLEOTIDE SEQUENCE [LARGE SCALE GENOMIC DNA]</scope>
    <source>
        <strain evidence="7 8">RA17</strain>
    </source>
</reference>
<evidence type="ECO:0000256" key="6">
    <source>
        <dbReference type="RuleBase" id="RU363042"/>
    </source>
</evidence>
<dbReference type="EC" id="2.3.2.3" evidence="6"/>
<evidence type="ECO:0000313" key="8">
    <source>
        <dbReference type="Proteomes" id="UP000249260"/>
    </source>
</evidence>
<gene>
    <name evidence="6" type="primary">mprF</name>
    <name evidence="7" type="ORF">DL346_23265</name>
</gene>
<organism evidence="7 8">
    <name type="scientific">Paenibacillus montanisoli</name>
    <dbReference type="NCBI Taxonomy" id="2081970"/>
    <lineage>
        <taxon>Bacteria</taxon>
        <taxon>Bacillati</taxon>
        <taxon>Bacillota</taxon>
        <taxon>Bacilli</taxon>
        <taxon>Bacillales</taxon>
        <taxon>Paenibacillaceae</taxon>
        <taxon>Paenibacillus</taxon>
    </lineage>
</organism>
<protein>
    <recommendedName>
        <fullName evidence="6">Phosphatidylglycerol lysyltransferase</fullName>
        <ecNumber evidence="6">2.3.2.3</ecNumber>
    </recommendedName>
    <alternativeName>
        <fullName evidence="6">Lysylphosphatidylglycerol synthase</fullName>
    </alternativeName>
</protein>
<evidence type="ECO:0000256" key="3">
    <source>
        <dbReference type="ARBA" id="ARBA00022692"/>
    </source>
</evidence>
<dbReference type="PANTHER" id="PTHR39087:SF2">
    <property type="entry name" value="UPF0104 MEMBRANE PROTEIN MJ1595"/>
    <property type="match status" value="1"/>
</dbReference>
<dbReference type="Pfam" id="PF03706">
    <property type="entry name" value="LPG_synthase_TM"/>
    <property type="match status" value="1"/>
</dbReference>
<proteinExistence type="inferred from homology"/>
<dbReference type="InterPro" id="IPR022791">
    <property type="entry name" value="L-PG_synthase/AglD"/>
</dbReference>
<dbReference type="PANTHER" id="PTHR39087">
    <property type="entry name" value="UPF0104 MEMBRANE PROTEIN MJ1595"/>
    <property type="match status" value="1"/>
</dbReference>
<accession>A0A328TTU9</accession>
<dbReference type="OrthoDB" id="2111097at2"/>
<dbReference type="AlphaFoldDB" id="A0A328TTU9"/>
<feature type="transmembrane region" description="Helical" evidence="6">
    <location>
        <begin position="161"/>
        <end position="182"/>
    </location>
</feature>
<feature type="transmembrane region" description="Helical" evidence="6">
    <location>
        <begin position="49"/>
        <end position="69"/>
    </location>
</feature>
<dbReference type="GO" id="GO:0005886">
    <property type="term" value="C:plasma membrane"/>
    <property type="evidence" value="ECO:0007669"/>
    <property type="project" value="UniProtKB-SubCell"/>
</dbReference>
<dbReference type="GO" id="GO:0050071">
    <property type="term" value="F:phosphatidylglycerol lysyltransferase activity"/>
    <property type="evidence" value="ECO:0007669"/>
    <property type="project" value="UniProtKB-EC"/>
</dbReference>
<dbReference type="GO" id="GO:0006629">
    <property type="term" value="P:lipid metabolic process"/>
    <property type="evidence" value="ECO:0007669"/>
    <property type="project" value="UniProtKB-KW"/>
</dbReference>
<dbReference type="EMBL" id="QLUW01000005">
    <property type="protein sequence ID" value="RAP73999.1"/>
    <property type="molecule type" value="Genomic_DNA"/>
</dbReference>
<keyword evidence="8" id="KW-1185">Reference proteome</keyword>
<evidence type="ECO:0000313" key="7">
    <source>
        <dbReference type="EMBL" id="RAP73999.1"/>
    </source>
</evidence>
<keyword evidence="6" id="KW-0443">Lipid metabolism</keyword>
<feature type="transmembrane region" description="Helical" evidence="6">
    <location>
        <begin position="132"/>
        <end position="155"/>
    </location>
</feature>
<comment type="caution">
    <text evidence="7">The sequence shown here is derived from an EMBL/GenBank/DDBJ whole genome shotgun (WGS) entry which is preliminary data.</text>
</comment>
<evidence type="ECO:0000256" key="2">
    <source>
        <dbReference type="ARBA" id="ARBA00022475"/>
    </source>
</evidence>
<comment type="catalytic activity">
    <reaction evidence="6">
        <text>L-lysyl-tRNA(Lys) + a 1,2-diacyl-sn-glycero-3-phospho-(1'-sn-glycerol) = a 1,2-diacyl-sn-glycero-3-phospho-1'-(3'-O-L-lysyl)-sn-glycerol + tRNA(Lys)</text>
        <dbReference type="Rhea" id="RHEA:10668"/>
        <dbReference type="Rhea" id="RHEA-COMP:9696"/>
        <dbReference type="Rhea" id="RHEA-COMP:9697"/>
        <dbReference type="ChEBI" id="CHEBI:64716"/>
        <dbReference type="ChEBI" id="CHEBI:75792"/>
        <dbReference type="ChEBI" id="CHEBI:78442"/>
        <dbReference type="ChEBI" id="CHEBI:78529"/>
        <dbReference type="EC" id="2.3.2.3"/>
    </reaction>
</comment>
<feature type="transmembrane region" description="Helical" evidence="6">
    <location>
        <begin position="215"/>
        <end position="240"/>
    </location>
</feature>
<feature type="transmembrane region" description="Helical" evidence="6">
    <location>
        <begin position="302"/>
        <end position="321"/>
    </location>
</feature>
<keyword evidence="2" id="KW-1003">Cell membrane</keyword>